<dbReference type="Pfam" id="PF00395">
    <property type="entry name" value="SLH"/>
    <property type="match status" value="1"/>
</dbReference>
<evidence type="ECO:0000313" key="5">
    <source>
        <dbReference type="Proteomes" id="UP000503441"/>
    </source>
</evidence>
<accession>A0ABX6K233</accession>
<evidence type="ECO:0000313" key="4">
    <source>
        <dbReference type="EMBL" id="QIM19185.1"/>
    </source>
</evidence>
<feature type="domain" description="SLH" evidence="3">
    <location>
        <begin position="977"/>
        <end position="1044"/>
    </location>
</feature>
<keyword evidence="2" id="KW-0732">Signal</keyword>
<keyword evidence="5" id="KW-1185">Reference proteome</keyword>
<dbReference type="RefSeq" id="WP_166331430.1">
    <property type="nucleotide sequence ID" value="NZ_CP049933.1"/>
</dbReference>
<gene>
    <name evidence="4" type="ORF">G7066_12530</name>
</gene>
<evidence type="ECO:0000256" key="1">
    <source>
        <dbReference type="SAM" id="MobiDB-lite"/>
    </source>
</evidence>
<evidence type="ECO:0000256" key="2">
    <source>
        <dbReference type="SAM" id="SignalP"/>
    </source>
</evidence>
<feature type="signal peptide" evidence="2">
    <location>
        <begin position="1"/>
        <end position="31"/>
    </location>
</feature>
<feature type="compositionally biased region" description="Acidic residues" evidence="1">
    <location>
        <begin position="404"/>
        <end position="416"/>
    </location>
</feature>
<feature type="compositionally biased region" description="Basic and acidic residues" evidence="1">
    <location>
        <begin position="417"/>
        <end position="427"/>
    </location>
</feature>
<dbReference type="InterPro" id="IPR001119">
    <property type="entry name" value="SLH_dom"/>
</dbReference>
<dbReference type="InterPro" id="IPR011047">
    <property type="entry name" value="Quinoprotein_ADH-like_sf"/>
</dbReference>
<dbReference type="Proteomes" id="UP000503441">
    <property type="component" value="Chromosome"/>
</dbReference>
<protein>
    <recommendedName>
        <fullName evidence="3">SLH domain-containing protein</fullName>
    </recommendedName>
</protein>
<evidence type="ECO:0000259" key="3">
    <source>
        <dbReference type="PROSITE" id="PS51272"/>
    </source>
</evidence>
<dbReference type="PROSITE" id="PS51272">
    <property type="entry name" value="SLH"/>
    <property type="match status" value="2"/>
</dbReference>
<dbReference type="InterPro" id="IPR015943">
    <property type="entry name" value="WD40/YVTN_repeat-like_dom_sf"/>
</dbReference>
<feature type="domain" description="SLH" evidence="3">
    <location>
        <begin position="912"/>
        <end position="976"/>
    </location>
</feature>
<name>A0ABX6K233_9MICO</name>
<sequence length="1105" mass="117755">MRWSNLARSTITVGVSAGLVGASLAATPAFAAETLEPNGRLVVTTASSAMVLDAQTLDLVSSHPLPNNSKASASVASDGRHVFLRSRAQNKTWILDGGSWSEPHGDHDHYYAQEPKLLNSVVEGNAPGHVVSSQGRTVVYHDGTGVAASFAESDLARDSLNIQEFNAGAPHHGIAVPLNKKTLVSLWSAGTLPGGVSVFGESGETLETFEDCPELHGEGIVGQKAVFGCQDGMLVTDGVTASKIAYPNSDGQRAGVFASPEQGATTVAGSYYSAGKNPRSLVIANTAQGTAGLVDLGVEYTSFTRGPGDDIVVASADGKVRVVNDETLQEDHVFQATATSLGADGETRVAPLPGLAVAGDNAYVTNPALKELSSWNLKTGAAQKTITLDEAPVSVVAVGPASETGEEPNPDPEPVPDLEKKETSDPEPRLALAYGDRVSLWNAASLTKVADVATNGAPVLWGSTDDRHIYVNDRGSKKLRVLDAGSWREQTTDTDGHETTKYFTAQPKFLTAEVEGAAPGHVDHYGGETVAMYEAEAKVRRISKENLANGSLSSLTIDYTDKQHGAAVPLKDHTVITLADKARPGLLGNGIAIYNAKGEFVKSAENCPRAHGQGVAADIALFTCVDGIVGTNGDEIFEMEYPSAGNRAATLVSPKGDSTVISGDFYNADTRASTDSVLLMDVKNKSSRAVAVGSSYDSYGGMVRNDADDIIVVTDDGKLHVIDDQTGAKLLESPVSDSVLDANGTLAGTRHKLEVIGETAFVANPNTQKLATVDLKTGNVVKTADLDASLSGLSVANARPTAAEEHVETTLSITGAVKAYKAGDTATLAAKQNPETDEDHYHWFIKRAGAKDFTVINGELSGTLKYKVKAEDLDAQIIARLYSHDHEIIAESKPVTLTAAKEEVKKCKTPRSRSVFTDVAPGQKFYTEIDWMHCAGLTTGIKTPNGVTFAPKQELSREAMAAFMFRMEGDNKYVAPKVSPFADVTPSDKFYREIAWMAEKKLSTGTRQATGKPLFKPKDELSREAMAAFIYRMEKPKGYVAPKSAVFADMRSGAKFYTEVSWMYDAKLSTGYKQSVGKPKFEAKRSLSREAMAAFMYRLVTDYRK</sequence>
<dbReference type="Gene3D" id="2.130.10.10">
    <property type="entry name" value="YVTN repeat-like/Quinoprotein amine dehydrogenase"/>
    <property type="match status" value="1"/>
</dbReference>
<dbReference type="SUPFAM" id="SSF50998">
    <property type="entry name" value="Quinoprotein alcohol dehydrogenase-like"/>
    <property type="match status" value="2"/>
</dbReference>
<reference evidence="4 5" key="1">
    <citation type="submission" date="2020-03" db="EMBL/GenBank/DDBJ databases">
        <title>Leucobacter sp. nov., isolated from beetles.</title>
        <authorList>
            <person name="Hyun D.-W."/>
            <person name="Bae J.-W."/>
        </authorList>
    </citation>
    <scope>NUCLEOTIDE SEQUENCE [LARGE SCALE GENOMIC DNA]</scope>
    <source>
        <strain evidence="4 5">HDW9A</strain>
    </source>
</reference>
<proteinExistence type="predicted"/>
<feature type="chain" id="PRO_5045619332" description="SLH domain-containing protein" evidence="2">
    <location>
        <begin position="32"/>
        <end position="1105"/>
    </location>
</feature>
<organism evidence="4 5">
    <name type="scientific">Leucobacter coleopterorum</name>
    <dbReference type="NCBI Taxonomy" id="2714933"/>
    <lineage>
        <taxon>Bacteria</taxon>
        <taxon>Bacillati</taxon>
        <taxon>Actinomycetota</taxon>
        <taxon>Actinomycetes</taxon>
        <taxon>Micrococcales</taxon>
        <taxon>Microbacteriaceae</taxon>
        <taxon>Leucobacter</taxon>
    </lineage>
</organism>
<feature type="region of interest" description="Disordered" evidence="1">
    <location>
        <begin position="400"/>
        <end position="427"/>
    </location>
</feature>
<dbReference type="EMBL" id="CP049933">
    <property type="protein sequence ID" value="QIM19185.1"/>
    <property type="molecule type" value="Genomic_DNA"/>
</dbReference>